<proteinExistence type="predicted"/>
<reference evidence="2" key="1">
    <citation type="submission" date="2023-10" db="EMBL/GenBank/DDBJ databases">
        <title>Genome assemblies of two species of porcelain crab, Petrolisthes cinctipes and Petrolisthes manimaculis (Anomura: Porcellanidae).</title>
        <authorList>
            <person name="Angst P."/>
        </authorList>
    </citation>
    <scope>NUCLEOTIDE SEQUENCE</scope>
    <source>
        <strain evidence="2">PB745_01</strain>
        <tissue evidence="2">Gill</tissue>
    </source>
</reference>
<feature type="compositionally biased region" description="Basic and acidic residues" evidence="1">
    <location>
        <begin position="50"/>
        <end position="66"/>
    </location>
</feature>
<gene>
    <name evidence="2" type="ORF">Pcinc_009650</name>
</gene>
<dbReference type="EMBL" id="JAWQEG010000724">
    <property type="protein sequence ID" value="KAK3886191.1"/>
    <property type="molecule type" value="Genomic_DNA"/>
</dbReference>
<name>A0AAE1KUK8_PETCI</name>
<evidence type="ECO:0000313" key="2">
    <source>
        <dbReference type="EMBL" id="KAK3886191.1"/>
    </source>
</evidence>
<accession>A0AAE1KUK8</accession>
<comment type="caution">
    <text evidence="2">The sequence shown here is derived from an EMBL/GenBank/DDBJ whole genome shotgun (WGS) entry which is preliminary data.</text>
</comment>
<dbReference type="AlphaFoldDB" id="A0AAE1KUK8"/>
<protein>
    <submittedName>
        <fullName evidence="2">Uncharacterized protein</fullName>
    </submittedName>
</protein>
<feature type="region of interest" description="Disordered" evidence="1">
    <location>
        <begin position="44"/>
        <end position="66"/>
    </location>
</feature>
<evidence type="ECO:0000256" key="1">
    <source>
        <dbReference type="SAM" id="MobiDB-lite"/>
    </source>
</evidence>
<organism evidence="2 3">
    <name type="scientific">Petrolisthes cinctipes</name>
    <name type="common">Flat porcelain crab</name>
    <dbReference type="NCBI Taxonomy" id="88211"/>
    <lineage>
        <taxon>Eukaryota</taxon>
        <taxon>Metazoa</taxon>
        <taxon>Ecdysozoa</taxon>
        <taxon>Arthropoda</taxon>
        <taxon>Crustacea</taxon>
        <taxon>Multicrustacea</taxon>
        <taxon>Malacostraca</taxon>
        <taxon>Eumalacostraca</taxon>
        <taxon>Eucarida</taxon>
        <taxon>Decapoda</taxon>
        <taxon>Pleocyemata</taxon>
        <taxon>Anomura</taxon>
        <taxon>Galatheoidea</taxon>
        <taxon>Porcellanidae</taxon>
        <taxon>Petrolisthes</taxon>
    </lineage>
</organism>
<dbReference type="Proteomes" id="UP001286313">
    <property type="component" value="Unassembled WGS sequence"/>
</dbReference>
<keyword evidence="3" id="KW-1185">Reference proteome</keyword>
<sequence length="66" mass="7659">MSGYIAEFMFKRKYPSHIHRTHEFLSIVAQLYPPEPWSADAEEVVPVPSTEEKETNIILDNKDLDP</sequence>
<evidence type="ECO:0000313" key="3">
    <source>
        <dbReference type="Proteomes" id="UP001286313"/>
    </source>
</evidence>